<reference evidence="1 2" key="1">
    <citation type="submission" date="2024-10" db="EMBL/GenBank/DDBJ databases">
        <title>The Natural Products Discovery Center: Release of the First 8490 Sequenced Strains for Exploring Actinobacteria Biosynthetic Diversity.</title>
        <authorList>
            <person name="Kalkreuter E."/>
            <person name="Kautsar S.A."/>
            <person name="Yang D."/>
            <person name="Bader C.D."/>
            <person name="Teijaro C.N."/>
            <person name="Fluegel L."/>
            <person name="Davis C.M."/>
            <person name="Simpson J.R."/>
            <person name="Lauterbach L."/>
            <person name="Steele A.D."/>
            <person name="Gui C."/>
            <person name="Meng S."/>
            <person name="Li G."/>
            <person name="Viehrig K."/>
            <person name="Ye F."/>
            <person name="Su P."/>
            <person name="Kiefer A.F."/>
            <person name="Nichols A."/>
            <person name="Cepeda A.J."/>
            <person name="Yan W."/>
            <person name="Fan B."/>
            <person name="Jiang Y."/>
            <person name="Adhikari A."/>
            <person name="Zheng C.-J."/>
            <person name="Schuster L."/>
            <person name="Cowan T.M."/>
            <person name="Smanski M.J."/>
            <person name="Chevrette M.G."/>
            <person name="De Carvalho L.P.S."/>
            <person name="Shen B."/>
        </authorList>
    </citation>
    <scope>NUCLEOTIDE SEQUENCE [LARGE SCALE GENOMIC DNA]</scope>
    <source>
        <strain evidence="1 2">NPDC002173</strain>
    </source>
</reference>
<evidence type="ECO:0000313" key="1">
    <source>
        <dbReference type="EMBL" id="MFF3665417.1"/>
    </source>
</evidence>
<name>A0ABW6SMN5_9ACTN</name>
<sequence>MIKIEDGYEVAYDLAQVLARAEAAVAADPHAAIDLATDGSCLRFTAGDPAVVVALGEDAPPEGDVGWMRQEPLAHDPGCGGCSTLESMRATVADGGTRLRFMRKPHASTGWIMTTNTQIDRRQPPYDVPERYMVLSAHAAILDLETGLFYREGPGRRMLQARPEVLRELCARLNAEASGRISAGQTAYATVRHMHSAL</sequence>
<organism evidence="1 2">
    <name type="scientific">Microtetraspora malaysiensis</name>
    <dbReference type="NCBI Taxonomy" id="161358"/>
    <lineage>
        <taxon>Bacteria</taxon>
        <taxon>Bacillati</taxon>
        <taxon>Actinomycetota</taxon>
        <taxon>Actinomycetes</taxon>
        <taxon>Streptosporangiales</taxon>
        <taxon>Streptosporangiaceae</taxon>
        <taxon>Microtetraspora</taxon>
    </lineage>
</organism>
<accession>A0ABW6SMN5</accession>
<evidence type="ECO:0000313" key="2">
    <source>
        <dbReference type="Proteomes" id="UP001602013"/>
    </source>
</evidence>
<dbReference type="EMBL" id="JBIASD010000004">
    <property type="protein sequence ID" value="MFF3665417.1"/>
    <property type="molecule type" value="Genomic_DNA"/>
</dbReference>
<proteinExistence type="predicted"/>
<comment type="caution">
    <text evidence="1">The sequence shown here is derived from an EMBL/GenBank/DDBJ whole genome shotgun (WGS) entry which is preliminary data.</text>
</comment>
<gene>
    <name evidence="1" type="ORF">ACFYXI_07465</name>
</gene>
<protein>
    <submittedName>
        <fullName evidence="1">Uncharacterized protein</fullName>
    </submittedName>
</protein>
<keyword evidence="2" id="KW-1185">Reference proteome</keyword>
<dbReference type="Proteomes" id="UP001602013">
    <property type="component" value="Unassembled WGS sequence"/>
</dbReference>
<dbReference type="RefSeq" id="WP_387409413.1">
    <property type="nucleotide sequence ID" value="NZ_JBIASD010000004.1"/>
</dbReference>